<evidence type="ECO:0000313" key="8">
    <source>
        <dbReference type="Proteomes" id="UP000085678"/>
    </source>
</evidence>
<protein>
    <submittedName>
        <fullName evidence="9 10">Transcriptional adapter 3</fullName>
    </submittedName>
</protein>
<evidence type="ECO:0000256" key="7">
    <source>
        <dbReference type="SAM" id="MobiDB-lite"/>
    </source>
</evidence>
<dbReference type="Pfam" id="PF10198">
    <property type="entry name" value="Ada3"/>
    <property type="match status" value="1"/>
</dbReference>
<dbReference type="AlphaFoldDB" id="A0A1S3IZX6"/>
<feature type="region of interest" description="Disordered" evidence="7">
    <location>
        <begin position="93"/>
        <end position="156"/>
    </location>
</feature>
<dbReference type="OrthoDB" id="1232at2759"/>
<evidence type="ECO:0000256" key="1">
    <source>
        <dbReference type="ARBA" id="ARBA00004123"/>
    </source>
</evidence>
<evidence type="ECO:0000256" key="2">
    <source>
        <dbReference type="ARBA" id="ARBA00005330"/>
    </source>
</evidence>
<feature type="coiled-coil region" evidence="6">
    <location>
        <begin position="400"/>
        <end position="427"/>
    </location>
</feature>
<dbReference type="InterPro" id="IPR019340">
    <property type="entry name" value="Histone_AcTrfase_su3"/>
</dbReference>
<dbReference type="PANTHER" id="PTHR13556">
    <property type="entry name" value="TRANSCRIPTIONAL ADAPTER 3-RELATED"/>
    <property type="match status" value="1"/>
</dbReference>
<dbReference type="RefSeq" id="XP_013403752.1">
    <property type="nucleotide sequence ID" value="XM_013548298.1"/>
</dbReference>
<evidence type="ECO:0000256" key="3">
    <source>
        <dbReference type="ARBA" id="ARBA00023015"/>
    </source>
</evidence>
<comment type="subcellular location">
    <subcellularLocation>
        <location evidence="1">Nucleus</location>
    </subcellularLocation>
</comment>
<reference evidence="9 10" key="1">
    <citation type="submission" date="2025-04" db="UniProtKB">
        <authorList>
            <consortium name="RefSeq"/>
        </authorList>
    </citation>
    <scope>IDENTIFICATION</scope>
    <source>
        <tissue evidence="9 10">Gonads</tissue>
    </source>
</reference>
<keyword evidence="4" id="KW-0804">Transcription</keyword>
<evidence type="ECO:0000313" key="11">
    <source>
        <dbReference type="RefSeq" id="XP_013403752.1"/>
    </source>
</evidence>
<dbReference type="GO" id="GO:0006357">
    <property type="term" value="P:regulation of transcription by RNA polymerase II"/>
    <property type="evidence" value="ECO:0007669"/>
    <property type="project" value="TreeGrafter"/>
</dbReference>
<proteinExistence type="inferred from homology"/>
<evidence type="ECO:0000313" key="10">
    <source>
        <dbReference type="RefSeq" id="XP_013403751.1"/>
    </source>
</evidence>
<dbReference type="OMA" id="TPNKFWA"/>
<organism evidence="8 11">
    <name type="scientific">Lingula anatina</name>
    <name type="common">Brachiopod</name>
    <name type="synonym">Lingula unguis</name>
    <dbReference type="NCBI Taxonomy" id="7574"/>
    <lineage>
        <taxon>Eukaryota</taxon>
        <taxon>Metazoa</taxon>
        <taxon>Spiralia</taxon>
        <taxon>Lophotrochozoa</taxon>
        <taxon>Brachiopoda</taxon>
        <taxon>Linguliformea</taxon>
        <taxon>Lingulata</taxon>
        <taxon>Lingulida</taxon>
        <taxon>Linguloidea</taxon>
        <taxon>Lingulidae</taxon>
        <taxon>Lingula</taxon>
    </lineage>
</organism>
<dbReference type="GO" id="GO:0003713">
    <property type="term" value="F:transcription coactivator activity"/>
    <property type="evidence" value="ECO:0007669"/>
    <property type="project" value="TreeGrafter"/>
</dbReference>
<evidence type="ECO:0000256" key="5">
    <source>
        <dbReference type="ARBA" id="ARBA00023242"/>
    </source>
</evidence>
<keyword evidence="5" id="KW-0539">Nucleus</keyword>
<feature type="compositionally biased region" description="Basic and acidic residues" evidence="7">
    <location>
        <begin position="128"/>
        <end position="140"/>
    </location>
</feature>
<evidence type="ECO:0000256" key="6">
    <source>
        <dbReference type="SAM" id="Coils"/>
    </source>
</evidence>
<keyword evidence="3" id="KW-0805">Transcription regulation</keyword>
<dbReference type="RefSeq" id="XP_013403751.1">
    <property type="nucleotide sequence ID" value="XM_013548297.1"/>
</dbReference>
<name>A0A1S3IZX6_LINAN</name>
<dbReference type="Proteomes" id="UP000085678">
    <property type="component" value="Unplaced"/>
</dbReference>
<accession>A0A1S3IZX6</accession>
<keyword evidence="6" id="KW-0175">Coiled coil</keyword>
<evidence type="ECO:0000256" key="4">
    <source>
        <dbReference type="ARBA" id="ARBA00023163"/>
    </source>
</evidence>
<keyword evidence="8" id="KW-1185">Reference proteome</keyword>
<dbReference type="GO" id="GO:0000124">
    <property type="term" value="C:SAGA complex"/>
    <property type="evidence" value="ECO:0007669"/>
    <property type="project" value="TreeGrafter"/>
</dbReference>
<comment type="similarity">
    <text evidence="2">Belongs to the NGG1 family.</text>
</comment>
<dbReference type="STRING" id="7574.A0A1S3IZX6"/>
<gene>
    <name evidence="9 10 11" type="primary">LOC106169014</name>
</gene>
<dbReference type="PANTHER" id="PTHR13556:SF2">
    <property type="entry name" value="TRANSCRIPTIONAL ADAPTER 3"/>
    <property type="match status" value="1"/>
</dbReference>
<dbReference type="GO" id="GO:0005634">
    <property type="term" value="C:nucleus"/>
    <property type="evidence" value="ECO:0007669"/>
    <property type="project" value="UniProtKB-SubCell"/>
</dbReference>
<sequence>MKGKGKSGHSSGHIGGSGGEVLKDCPLQFPDLTPLDHTKYCPQYSTVLAKSDDATVGYGELDSLQPELETLLSSVAKRMRQLENEIQILVNWQEKGKDKKGGKFQQPPMPSPAGKRGKGGKGGGIPTSEERPSKKFKESSGKGSLVSTPGRPPKGKNIQAKMQEYEFVDSPLELPKLPRNDAPDRFWQSLEPYCCDITQEDLKVLEQILQSHEDDAEYYKVPTLGKHYSQKWAQEDLIEEQKEGVKITEPKRRGLSNLSNSTTPNTPEVHALLKKAESVELSEESSPFGPLTQRLVQALMEENIMTPIDDSSMSDIAGTDSEAIANMSPRALAKQLNIGNTAQLERRIKRELEEQGILEADERPEDNPDDEILSELRRKQQELKAIGQHNLVVTKRLYKLAKEEMSKQDLRKKLAAVDAEIMEAYRKVQSTRIKKKTPTKKEKDAMWRAIKEREQILKILNT</sequence>
<evidence type="ECO:0000313" key="9">
    <source>
        <dbReference type="RefSeq" id="XP_013403750.1"/>
    </source>
</evidence>
<dbReference type="GeneID" id="106169014"/>
<dbReference type="KEGG" id="lak:106169014"/>
<dbReference type="RefSeq" id="XP_013403750.1">
    <property type="nucleotide sequence ID" value="XM_013548296.1"/>
</dbReference>